<feature type="domain" description="Vps16 C-terminal" evidence="5">
    <location>
        <begin position="186"/>
        <end position="489"/>
    </location>
</feature>
<comment type="similarity">
    <text evidence="2">Belongs to the VPS16 family.</text>
</comment>
<dbReference type="AlphaFoldDB" id="A0A674NQE7"/>
<dbReference type="InterPro" id="IPR006926">
    <property type="entry name" value="Vps16_N"/>
</dbReference>
<reference evidence="7" key="3">
    <citation type="submission" date="2025-09" db="UniProtKB">
        <authorList>
            <consortium name="Ensembl"/>
        </authorList>
    </citation>
    <scope>IDENTIFICATION</scope>
</reference>
<dbReference type="Proteomes" id="UP000005226">
    <property type="component" value="Chromosome 8"/>
</dbReference>
<protein>
    <recommendedName>
        <fullName evidence="3">Vacuolar protein sorting-associated protein 16 homolog</fullName>
    </recommendedName>
</protein>
<evidence type="ECO:0000256" key="1">
    <source>
        <dbReference type="ARBA" id="ARBA00004630"/>
    </source>
</evidence>
<proteinExistence type="inferred from homology"/>
<evidence type="ECO:0000259" key="6">
    <source>
        <dbReference type="Pfam" id="PF04841"/>
    </source>
</evidence>
<dbReference type="GO" id="GO:0005765">
    <property type="term" value="C:lysosomal membrane"/>
    <property type="evidence" value="ECO:0007669"/>
    <property type="project" value="UniProtKB-SubCell"/>
</dbReference>
<keyword evidence="8" id="KW-1185">Reference proteome</keyword>
<organism evidence="7 8">
    <name type="scientific">Takifugu rubripes</name>
    <name type="common">Japanese pufferfish</name>
    <name type="synonym">Fugu rubripes</name>
    <dbReference type="NCBI Taxonomy" id="31033"/>
    <lineage>
        <taxon>Eukaryota</taxon>
        <taxon>Metazoa</taxon>
        <taxon>Chordata</taxon>
        <taxon>Craniata</taxon>
        <taxon>Vertebrata</taxon>
        <taxon>Euteleostomi</taxon>
        <taxon>Actinopterygii</taxon>
        <taxon>Neopterygii</taxon>
        <taxon>Teleostei</taxon>
        <taxon>Neoteleostei</taxon>
        <taxon>Acanthomorphata</taxon>
        <taxon>Eupercaria</taxon>
        <taxon>Tetraodontiformes</taxon>
        <taxon>Tetradontoidea</taxon>
        <taxon>Tetraodontidae</taxon>
        <taxon>Takifugu</taxon>
    </lineage>
</organism>
<evidence type="ECO:0000313" key="7">
    <source>
        <dbReference type="Ensembl" id="ENSTRUP00000075539.1"/>
    </source>
</evidence>
<reference evidence="7" key="2">
    <citation type="submission" date="2025-08" db="UniProtKB">
        <authorList>
            <consortium name="Ensembl"/>
        </authorList>
    </citation>
    <scope>IDENTIFICATION</scope>
</reference>
<dbReference type="GO" id="GO:0003779">
    <property type="term" value="F:actin binding"/>
    <property type="evidence" value="ECO:0007669"/>
    <property type="project" value="TreeGrafter"/>
</dbReference>
<dbReference type="GO" id="GO:0030897">
    <property type="term" value="C:HOPS complex"/>
    <property type="evidence" value="ECO:0007669"/>
    <property type="project" value="TreeGrafter"/>
</dbReference>
<dbReference type="InterPro" id="IPR038132">
    <property type="entry name" value="Vps16_C_sf"/>
</dbReference>
<dbReference type="Pfam" id="PF04841">
    <property type="entry name" value="Vps16_N"/>
    <property type="match status" value="1"/>
</dbReference>
<evidence type="ECO:0000259" key="5">
    <source>
        <dbReference type="Pfam" id="PF04840"/>
    </source>
</evidence>
<dbReference type="PANTHER" id="PTHR12811:SF0">
    <property type="entry name" value="VACUOLAR PROTEIN SORTING-ASSOCIATED PROTEIN 16 HOMOLOG"/>
    <property type="match status" value="1"/>
</dbReference>
<dbReference type="Ensembl" id="ENSTRUT00000073300.1">
    <property type="protein sequence ID" value="ENSTRUP00000075539.1"/>
    <property type="gene ID" value="ENSTRUG00000011267.3"/>
</dbReference>
<dbReference type="GO" id="GO:0016197">
    <property type="term" value="P:endosomal transport"/>
    <property type="evidence" value="ECO:0007669"/>
    <property type="project" value="TreeGrafter"/>
</dbReference>
<dbReference type="GeneTree" id="ENSGT00390000003896"/>
<accession>A0A674NQE7</accession>
<dbReference type="FunFam" id="1.10.150.780:FF:000001">
    <property type="entry name" value="Vacuolar protein sorting-associated protein 16 homolog"/>
    <property type="match status" value="1"/>
</dbReference>
<sequence length="505" mass="57772">LPCQKADEYLRELKEQSMLEEAVKQCVGAARYEYDPQTQKSLLRVSPPHSGTILLRSVSDVAVASLVHQAASFGKCFLADFSADPFVETCRELRVLNAVRVSSVGLPLTYPQFKHLTLQVLTDRLVYRQLYPLAIKVCHYLKIPDYHGVSRVLRHWASCKVQQKDLSDEAIAKAVCAKVGDSPGFSYSHIAAKAYECGRAELAIKLLDFEARSGEQVPLLLKMKRSHLALSKAVESGDTDLVYMVVTHLKNEMNRGDFFMTLRNQPVALSLYKQFCKLQEQETLKDLYNQDDDHQELANYYVAASYREKRMDIRLSLLQSAVDEYNKAKNDFAAKATEDEMRLLRFQRKLDEDKATELLGLSLQATMEALLALGFHKQAEQLYRDFKVPEKRYWWLKLKSLAKKEEWEELEKFSKTKKSPIGYLPFVEVCMKRNNKYEAKKYVSRVMPEQKVRAHLAISDLEGAADAAIERRNESEIGIVLSRCAASDHLLIERLNRARTSTVKK</sequence>
<feature type="domain" description="Vps16 N-terminal" evidence="6">
    <location>
        <begin position="4"/>
        <end position="45"/>
    </location>
</feature>
<comment type="subunit">
    <text evidence="4">Core component of at least two putative endosomal tethering complexes, the homotypic fusion and vacuole protein sorting (HOPS) complex and the class C core vacuole/endosome tethering (CORVET) complex. Their common core is composed of the class C Vps proteins VPS11, VPS16, VPS18 and VPS33A, which in HOPS further associates with VPS39 and VPS41 and in CORVET with VPS8 and TGFBRAP1. Interacts with RAB5C. Interacts with STX17, MON1B. Associates with adapter protein complex 3 (AP-3) and clathrin:AP-3 complexes.</text>
</comment>
<evidence type="ECO:0000256" key="2">
    <source>
        <dbReference type="ARBA" id="ARBA00009250"/>
    </source>
</evidence>
<dbReference type="GO" id="GO:0042144">
    <property type="term" value="P:vacuole fusion, non-autophagic"/>
    <property type="evidence" value="ECO:0007669"/>
    <property type="project" value="TreeGrafter"/>
</dbReference>
<dbReference type="GO" id="GO:0006886">
    <property type="term" value="P:intracellular protein transport"/>
    <property type="evidence" value="ECO:0007669"/>
    <property type="project" value="InterPro"/>
</dbReference>
<dbReference type="GO" id="GO:0010008">
    <property type="term" value="C:endosome membrane"/>
    <property type="evidence" value="ECO:0007669"/>
    <property type="project" value="UniProtKB-ARBA"/>
</dbReference>
<dbReference type="PANTHER" id="PTHR12811">
    <property type="entry name" value="VACUOLAR PROTEIN SORTING VPS16"/>
    <property type="match status" value="1"/>
</dbReference>
<dbReference type="PIRSF" id="PIRSF007949">
    <property type="entry name" value="VPS16"/>
    <property type="match status" value="1"/>
</dbReference>
<comment type="subcellular location">
    <subcellularLocation>
        <location evidence="1">Lysosome membrane</location>
        <topology evidence="1">Peripheral membrane protein</topology>
        <orientation evidence="1">Cytoplasmic side</orientation>
    </subcellularLocation>
</comment>
<dbReference type="Pfam" id="PF04840">
    <property type="entry name" value="Vps16_C"/>
    <property type="match status" value="1"/>
</dbReference>
<evidence type="ECO:0000256" key="4">
    <source>
        <dbReference type="ARBA" id="ARBA00061859"/>
    </source>
</evidence>
<evidence type="ECO:0000256" key="3">
    <source>
        <dbReference type="ARBA" id="ARBA00017947"/>
    </source>
</evidence>
<reference evidence="7 8" key="1">
    <citation type="journal article" date="2011" name="Genome Biol. Evol.">
        <title>Integration of the genetic map and genome assembly of fugu facilitates insights into distinct features of genome evolution in teleosts and mammals.</title>
        <authorList>
            <person name="Kai W."/>
            <person name="Kikuchi K."/>
            <person name="Tohari S."/>
            <person name="Chew A.K."/>
            <person name="Tay A."/>
            <person name="Fujiwara A."/>
            <person name="Hosoya S."/>
            <person name="Suetake H."/>
            <person name="Naruse K."/>
            <person name="Brenner S."/>
            <person name="Suzuki Y."/>
            <person name="Venkatesh B."/>
        </authorList>
    </citation>
    <scope>NUCLEOTIDE SEQUENCE [LARGE SCALE GENOMIC DNA]</scope>
</reference>
<gene>
    <name evidence="7" type="primary">vps16</name>
</gene>
<dbReference type="InterPro" id="IPR006925">
    <property type="entry name" value="Vps16_C"/>
</dbReference>
<dbReference type="InterPro" id="IPR016534">
    <property type="entry name" value="VPS16"/>
</dbReference>
<dbReference type="Gene3D" id="1.10.150.780">
    <property type="entry name" value="Vps16, C-terminal region"/>
    <property type="match status" value="1"/>
</dbReference>
<evidence type="ECO:0000313" key="8">
    <source>
        <dbReference type="Proteomes" id="UP000005226"/>
    </source>
</evidence>
<name>A0A674NQE7_TAKRU</name>